<reference evidence="4" key="1">
    <citation type="journal article" date="2020" name="mSystems">
        <title>Genome- and Community-Level Interaction Insights into Carbon Utilization and Element Cycling Functions of Hydrothermarchaeota in Hydrothermal Sediment.</title>
        <authorList>
            <person name="Zhou Z."/>
            <person name="Liu Y."/>
            <person name="Xu W."/>
            <person name="Pan J."/>
            <person name="Luo Z.H."/>
            <person name="Li M."/>
        </authorList>
    </citation>
    <scope>NUCLEOTIDE SEQUENCE [LARGE SCALE GENOMIC DNA]</scope>
    <source>
        <strain evidence="4">SpSt-573</strain>
    </source>
</reference>
<dbReference type="PANTHER" id="PTHR42932">
    <property type="entry name" value="GENERAL STRESS PROTEIN 20U"/>
    <property type="match status" value="1"/>
</dbReference>
<comment type="caution">
    <text evidence="4">The sequence shown here is derived from an EMBL/GenBank/DDBJ whole genome shotgun (WGS) entry which is preliminary data.</text>
</comment>
<dbReference type="Gene3D" id="1.20.1260.10">
    <property type="match status" value="1"/>
</dbReference>
<evidence type="ECO:0000313" key="4">
    <source>
        <dbReference type="EMBL" id="HGS21276.1"/>
    </source>
</evidence>
<dbReference type="Pfam" id="PF00210">
    <property type="entry name" value="Ferritin"/>
    <property type="match status" value="1"/>
</dbReference>
<dbReference type="InterPro" id="IPR012347">
    <property type="entry name" value="Ferritin-like"/>
</dbReference>
<dbReference type="EMBL" id="DSYK01000275">
    <property type="protein sequence ID" value="HGS21276.1"/>
    <property type="molecule type" value="Genomic_DNA"/>
</dbReference>
<dbReference type="InterPro" id="IPR009078">
    <property type="entry name" value="Ferritin-like_SF"/>
</dbReference>
<dbReference type="CDD" id="cd01043">
    <property type="entry name" value="DPS"/>
    <property type="match status" value="1"/>
</dbReference>
<dbReference type="AlphaFoldDB" id="A0A7C4KH37"/>
<accession>A0A7C4KH37</accession>
<evidence type="ECO:0000256" key="1">
    <source>
        <dbReference type="ARBA" id="ARBA00009497"/>
    </source>
</evidence>
<dbReference type="InterPro" id="IPR008331">
    <property type="entry name" value="Ferritin_DPS_dom"/>
</dbReference>
<dbReference type="SUPFAM" id="SSF47240">
    <property type="entry name" value="Ferritin-like"/>
    <property type="match status" value="1"/>
</dbReference>
<dbReference type="PRINTS" id="PR01346">
    <property type="entry name" value="HELNAPAPROT"/>
</dbReference>
<dbReference type="GO" id="GO:0008199">
    <property type="term" value="F:ferric iron binding"/>
    <property type="evidence" value="ECO:0007669"/>
    <property type="project" value="InterPro"/>
</dbReference>
<proteinExistence type="inferred from homology"/>
<sequence length="200" mass="23155">MNKNQDKCHIHHQVKERTMRQNRNEGRTSKTHVFIQPNIGLDSEARESVIEILNINLADVAVFTLKIYSAQWNMRGAGFLDLRALFNQQAQQLMTLWMKMAERAGILGGNPICSLEEFLHFARIEEQPGSAPDILRLLADQEAAIRFLREDVRKCGLEYEDEGTADLLIRVMVLYEKMAWMLRSYLETESKHLEPHISDE</sequence>
<name>A0A7C4KH37_9CHLR</name>
<organism evidence="4">
    <name type="scientific">Anaerolinea thermolimosa</name>
    <dbReference type="NCBI Taxonomy" id="229919"/>
    <lineage>
        <taxon>Bacteria</taxon>
        <taxon>Bacillati</taxon>
        <taxon>Chloroflexota</taxon>
        <taxon>Anaerolineae</taxon>
        <taxon>Anaerolineales</taxon>
        <taxon>Anaerolineaceae</taxon>
        <taxon>Anaerolinea</taxon>
    </lineage>
</organism>
<evidence type="ECO:0000259" key="3">
    <source>
        <dbReference type="Pfam" id="PF00210"/>
    </source>
</evidence>
<protein>
    <submittedName>
        <fullName evidence="4">DNA starvation/stationary phase protection protein</fullName>
    </submittedName>
</protein>
<comment type="similarity">
    <text evidence="1 2">Belongs to the Dps family.</text>
</comment>
<feature type="domain" description="Ferritin/DPS" evidence="3">
    <location>
        <begin position="50"/>
        <end position="188"/>
    </location>
</feature>
<gene>
    <name evidence="4" type="ORF">ENT37_05335</name>
</gene>
<dbReference type="InterPro" id="IPR002177">
    <property type="entry name" value="DPS_DNA-bd"/>
</dbReference>
<dbReference type="PANTHER" id="PTHR42932:SF3">
    <property type="entry name" value="DNA PROTECTION DURING STARVATION PROTEIN"/>
    <property type="match status" value="1"/>
</dbReference>
<evidence type="ECO:0000256" key="2">
    <source>
        <dbReference type="RuleBase" id="RU003875"/>
    </source>
</evidence>